<dbReference type="Pfam" id="PF03744">
    <property type="entry name" value="BioW"/>
    <property type="match status" value="1"/>
</dbReference>
<proteinExistence type="predicted"/>
<organism evidence="11 12">
    <name type="scientific">Corynebacterium felinum</name>
    <dbReference type="NCBI Taxonomy" id="131318"/>
    <lineage>
        <taxon>Bacteria</taxon>
        <taxon>Bacillati</taxon>
        <taxon>Actinomycetota</taxon>
        <taxon>Actinomycetes</taxon>
        <taxon>Mycobacteriales</taxon>
        <taxon>Corynebacteriaceae</taxon>
        <taxon>Corynebacterium</taxon>
    </lineage>
</organism>
<keyword evidence="7" id="KW-0093">Biotin biosynthesis</keyword>
<comment type="subunit">
    <text evidence="3">Homodimer.</text>
</comment>
<keyword evidence="12" id="KW-1185">Reference proteome</keyword>
<keyword evidence="8" id="KW-0067">ATP-binding</keyword>
<dbReference type="EC" id="6.2.1.14" evidence="4"/>
<evidence type="ECO:0000256" key="8">
    <source>
        <dbReference type="ARBA" id="ARBA00022840"/>
    </source>
</evidence>
<dbReference type="RefSeq" id="WP_277104121.1">
    <property type="nucleotide sequence ID" value="NZ_BAAAJS010000001.1"/>
</dbReference>
<dbReference type="InterPro" id="IPR005499">
    <property type="entry name" value="BioW"/>
</dbReference>
<comment type="pathway">
    <text evidence="2">Metabolic intermediate metabolism; pimeloyl-CoA biosynthesis; pimeloyl-CoA from pimelate: step 1/1.</text>
</comment>
<comment type="cofactor">
    <cofactor evidence="1">
        <name>Mg(2+)</name>
        <dbReference type="ChEBI" id="CHEBI:18420"/>
    </cofactor>
</comment>
<evidence type="ECO:0000256" key="1">
    <source>
        <dbReference type="ARBA" id="ARBA00001946"/>
    </source>
</evidence>
<evidence type="ECO:0000256" key="7">
    <source>
        <dbReference type="ARBA" id="ARBA00022756"/>
    </source>
</evidence>
<dbReference type="EMBL" id="JAVDYF010000001">
    <property type="protein sequence ID" value="MDR7355486.1"/>
    <property type="molecule type" value="Genomic_DNA"/>
</dbReference>
<reference evidence="11 12" key="1">
    <citation type="submission" date="2023-07" db="EMBL/GenBank/DDBJ databases">
        <title>Sequencing the genomes of 1000 actinobacteria strains.</title>
        <authorList>
            <person name="Klenk H.-P."/>
        </authorList>
    </citation>
    <scope>NUCLEOTIDE SEQUENCE [LARGE SCALE GENOMIC DNA]</scope>
    <source>
        <strain evidence="11 12">DSM 44508</strain>
    </source>
</reference>
<evidence type="ECO:0000256" key="6">
    <source>
        <dbReference type="ARBA" id="ARBA00022741"/>
    </source>
</evidence>
<sequence length="246" mass="27053">MVWYSVRMRSSQSTQHISGAETLIHTTDESHQEPTIAKLNATVSSYLQRALTHPKGQADTITITVEQCAEDELLHLPMLPSIECAAGTDVVTLLRHHLPPQFRALAEPAESLLRNIAHMRGAALLGADGHRVEESVNLDPMRGVRVSRFGHNGDNASCKDAHYEARRLATKVLAAPHVLAELCISDDPNYHTGYVAINGTYFRIPELKQASLGGRVILLDTTNPALILDTVNFLQHTPTLILDPKH</sequence>
<dbReference type="Proteomes" id="UP001183619">
    <property type="component" value="Unassembled WGS sequence"/>
</dbReference>
<evidence type="ECO:0000313" key="12">
    <source>
        <dbReference type="Proteomes" id="UP001183619"/>
    </source>
</evidence>
<keyword evidence="6" id="KW-0547">Nucleotide-binding</keyword>
<keyword evidence="9" id="KW-0460">Magnesium</keyword>
<evidence type="ECO:0000256" key="10">
    <source>
        <dbReference type="ARBA" id="ARBA00049553"/>
    </source>
</evidence>
<evidence type="ECO:0000256" key="3">
    <source>
        <dbReference type="ARBA" id="ARBA00011738"/>
    </source>
</evidence>
<evidence type="ECO:0000256" key="4">
    <source>
        <dbReference type="ARBA" id="ARBA00012984"/>
    </source>
</evidence>
<evidence type="ECO:0000313" key="11">
    <source>
        <dbReference type="EMBL" id="MDR7355486.1"/>
    </source>
</evidence>
<accession>A0ABU2BA38</accession>
<name>A0ABU2BA38_9CORY</name>
<evidence type="ECO:0000256" key="9">
    <source>
        <dbReference type="ARBA" id="ARBA00022842"/>
    </source>
</evidence>
<evidence type="ECO:0000256" key="5">
    <source>
        <dbReference type="ARBA" id="ARBA00022598"/>
    </source>
</evidence>
<protein>
    <recommendedName>
        <fullName evidence="4">6-carboxyhexanoate--CoA ligase</fullName>
        <ecNumber evidence="4">6.2.1.14</ecNumber>
    </recommendedName>
</protein>
<dbReference type="GO" id="GO:0042410">
    <property type="term" value="F:6-carboxyhexanoate-CoA ligase activity"/>
    <property type="evidence" value="ECO:0007669"/>
    <property type="project" value="UniProtKB-EC"/>
</dbReference>
<comment type="caution">
    <text evidence="11">The sequence shown here is derived from an EMBL/GenBank/DDBJ whole genome shotgun (WGS) entry which is preliminary data.</text>
</comment>
<keyword evidence="5 11" id="KW-0436">Ligase</keyword>
<comment type="catalytic activity">
    <reaction evidence="10">
        <text>heptanedioate + ATP + CoA = 6-carboxyhexanoyl-CoA + AMP + diphosphate</text>
        <dbReference type="Rhea" id="RHEA:14781"/>
        <dbReference type="ChEBI" id="CHEBI:30616"/>
        <dbReference type="ChEBI" id="CHEBI:33019"/>
        <dbReference type="ChEBI" id="CHEBI:36165"/>
        <dbReference type="ChEBI" id="CHEBI:57287"/>
        <dbReference type="ChEBI" id="CHEBI:57360"/>
        <dbReference type="ChEBI" id="CHEBI:456215"/>
        <dbReference type="EC" id="6.2.1.14"/>
    </reaction>
</comment>
<gene>
    <name evidence="11" type="ORF">J2S37_002024</name>
</gene>
<evidence type="ECO:0000256" key="2">
    <source>
        <dbReference type="ARBA" id="ARBA00005075"/>
    </source>
</evidence>